<accession>A0A6A6JX76</accession>
<dbReference type="GeneID" id="54546218"/>
<organism evidence="2 3">
    <name type="scientific">Westerdykella ornata</name>
    <dbReference type="NCBI Taxonomy" id="318751"/>
    <lineage>
        <taxon>Eukaryota</taxon>
        <taxon>Fungi</taxon>
        <taxon>Dikarya</taxon>
        <taxon>Ascomycota</taxon>
        <taxon>Pezizomycotina</taxon>
        <taxon>Dothideomycetes</taxon>
        <taxon>Pleosporomycetidae</taxon>
        <taxon>Pleosporales</taxon>
        <taxon>Sporormiaceae</taxon>
        <taxon>Westerdykella</taxon>
    </lineage>
</organism>
<proteinExistence type="predicted"/>
<name>A0A6A6JX76_WESOR</name>
<keyword evidence="3" id="KW-1185">Reference proteome</keyword>
<feature type="region of interest" description="Disordered" evidence="1">
    <location>
        <begin position="58"/>
        <end position="129"/>
    </location>
</feature>
<dbReference type="AlphaFoldDB" id="A0A6A6JX76"/>
<dbReference type="EMBL" id="ML986485">
    <property type="protein sequence ID" value="KAF2280418.1"/>
    <property type="molecule type" value="Genomic_DNA"/>
</dbReference>
<protein>
    <submittedName>
        <fullName evidence="2">Uncharacterized protein</fullName>
    </submittedName>
</protein>
<feature type="region of interest" description="Disordered" evidence="1">
    <location>
        <begin position="1"/>
        <end position="46"/>
    </location>
</feature>
<feature type="compositionally biased region" description="Polar residues" evidence="1">
    <location>
        <begin position="69"/>
        <end position="78"/>
    </location>
</feature>
<sequence>MIKKTGSGRMTERKQVKPRALSPVRARSIDSGFGVGAGGRGGRHGGESWVAMTMCHSPVCAPAGPRPDQSGQGVATTVPSPPSPRPGGDQEEATGGGRNCSLTMARGDTSNEAGKGGRSGSGHLAMKLG</sequence>
<dbReference type="RefSeq" id="XP_033657956.1">
    <property type="nucleotide sequence ID" value="XM_033793043.1"/>
</dbReference>
<reference evidence="2" key="1">
    <citation type="journal article" date="2020" name="Stud. Mycol.">
        <title>101 Dothideomycetes genomes: a test case for predicting lifestyles and emergence of pathogens.</title>
        <authorList>
            <person name="Haridas S."/>
            <person name="Albert R."/>
            <person name="Binder M."/>
            <person name="Bloem J."/>
            <person name="Labutti K."/>
            <person name="Salamov A."/>
            <person name="Andreopoulos B."/>
            <person name="Baker S."/>
            <person name="Barry K."/>
            <person name="Bills G."/>
            <person name="Bluhm B."/>
            <person name="Cannon C."/>
            <person name="Castanera R."/>
            <person name="Culley D."/>
            <person name="Daum C."/>
            <person name="Ezra D."/>
            <person name="Gonzalez J."/>
            <person name="Henrissat B."/>
            <person name="Kuo A."/>
            <person name="Liang C."/>
            <person name="Lipzen A."/>
            <person name="Lutzoni F."/>
            <person name="Magnuson J."/>
            <person name="Mondo S."/>
            <person name="Nolan M."/>
            <person name="Ohm R."/>
            <person name="Pangilinan J."/>
            <person name="Park H.-J."/>
            <person name="Ramirez L."/>
            <person name="Alfaro M."/>
            <person name="Sun H."/>
            <person name="Tritt A."/>
            <person name="Yoshinaga Y."/>
            <person name="Zwiers L.-H."/>
            <person name="Turgeon B."/>
            <person name="Goodwin S."/>
            <person name="Spatafora J."/>
            <person name="Crous P."/>
            <person name="Grigoriev I."/>
        </authorList>
    </citation>
    <scope>NUCLEOTIDE SEQUENCE</scope>
    <source>
        <strain evidence="2">CBS 379.55</strain>
    </source>
</reference>
<evidence type="ECO:0000256" key="1">
    <source>
        <dbReference type="SAM" id="MobiDB-lite"/>
    </source>
</evidence>
<gene>
    <name evidence="2" type="ORF">EI97DRAFT_122742</name>
</gene>
<evidence type="ECO:0000313" key="2">
    <source>
        <dbReference type="EMBL" id="KAF2280418.1"/>
    </source>
</evidence>
<evidence type="ECO:0000313" key="3">
    <source>
        <dbReference type="Proteomes" id="UP000800097"/>
    </source>
</evidence>
<dbReference type="Proteomes" id="UP000800097">
    <property type="component" value="Unassembled WGS sequence"/>
</dbReference>